<evidence type="ECO:0000313" key="1">
    <source>
        <dbReference type="EMBL" id="ORY23064.1"/>
    </source>
</evidence>
<reference evidence="1 2" key="1">
    <citation type="submission" date="2016-07" db="EMBL/GenBank/DDBJ databases">
        <title>Pervasive Adenine N6-methylation of Active Genes in Fungi.</title>
        <authorList>
            <consortium name="DOE Joint Genome Institute"/>
            <person name="Mondo S.J."/>
            <person name="Dannebaum R.O."/>
            <person name="Kuo R.C."/>
            <person name="Labutti K."/>
            <person name="Haridas S."/>
            <person name="Kuo A."/>
            <person name="Salamov A."/>
            <person name="Ahrendt S.R."/>
            <person name="Lipzen A."/>
            <person name="Sullivan W."/>
            <person name="Andreopoulos W.B."/>
            <person name="Clum A."/>
            <person name="Lindquist E."/>
            <person name="Daum C."/>
            <person name="Ramamoorthy G.K."/>
            <person name="Gryganskyi A."/>
            <person name="Culley D."/>
            <person name="Magnuson J.K."/>
            <person name="James T.Y."/>
            <person name="O'Malley M.A."/>
            <person name="Stajich J.E."/>
            <person name="Spatafora J.W."/>
            <person name="Visel A."/>
            <person name="Grigoriev I.V."/>
        </authorList>
    </citation>
    <scope>NUCLEOTIDE SEQUENCE [LARGE SCALE GENOMIC DNA]</scope>
    <source>
        <strain evidence="1 2">68-887.2</strain>
    </source>
</reference>
<keyword evidence="2" id="KW-1185">Reference proteome</keyword>
<proteinExistence type="predicted"/>
<dbReference type="EMBL" id="MCFC01000084">
    <property type="protein sequence ID" value="ORY23064.1"/>
    <property type="molecule type" value="Genomic_DNA"/>
</dbReference>
<name>A0A1Y2AKN7_9TREE</name>
<evidence type="ECO:0000313" key="2">
    <source>
        <dbReference type="Proteomes" id="UP000193986"/>
    </source>
</evidence>
<sequence>MPWDLLDNLGPVTVSAWGAKMGNNPNLLYDDLAKVIAEVLLVNPTKRLLQRFRPTAAQARSYPSLCPAMIAGPNRNQAMRAIVDERVQSSEDFIDGYTTWFYEGDPSLEIPVEFGPENGTIGWPATVQTALVTQLRAILTHQADSIYLEVVQRVDAVRCHVHGPLGVLIVGLSTLKTVGGSLDKKLKHW</sequence>
<gene>
    <name evidence="1" type="ORF">BCR39DRAFT_562114</name>
</gene>
<organism evidence="1 2">
    <name type="scientific">Naematelia encephala</name>
    <dbReference type="NCBI Taxonomy" id="71784"/>
    <lineage>
        <taxon>Eukaryota</taxon>
        <taxon>Fungi</taxon>
        <taxon>Dikarya</taxon>
        <taxon>Basidiomycota</taxon>
        <taxon>Agaricomycotina</taxon>
        <taxon>Tremellomycetes</taxon>
        <taxon>Tremellales</taxon>
        <taxon>Naemateliaceae</taxon>
        <taxon>Naematelia</taxon>
    </lineage>
</organism>
<dbReference type="InParanoid" id="A0A1Y2AKN7"/>
<accession>A0A1Y2AKN7</accession>
<comment type="caution">
    <text evidence="1">The sequence shown here is derived from an EMBL/GenBank/DDBJ whole genome shotgun (WGS) entry which is preliminary data.</text>
</comment>
<dbReference type="Proteomes" id="UP000193986">
    <property type="component" value="Unassembled WGS sequence"/>
</dbReference>
<protein>
    <submittedName>
        <fullName evidence="1">Uncharacterized protein</fullName>
    </submittedName>
</protein>
<dbReference type="AlphaFoldDB" id="A0A1Y2AKN7"/>